<comment type="caution">
    <text evidence="4">The sequence shown here is derived from an EMBL/GenBank/DDBJ whole genome shotgun (WGS) entry which is preliminary data.</text>
</comment>
<reference evidence="4" key="1">
    <citation type="submission" date="2018-12" db="EMBL/GenBank/DDBJ databases">
        <authorList>
            <person name="Will S."/>
            <person name="Neumann-Schaal M."/>
            <person name="Henke P."/>
        </authorList>
    </citation>
    <scope>NUCLEOTIDE SEQUENCE</scope>
    <source>
        <strain evidence="4">PCC 7102</strain>
    </source>
</reference>
<dbReference type="PANTHER" id="PTHR10488:SF1">
    <property type="entry name" value="GLYCINE AMIDINOTRANSFERASE, MITOCHONDRIAL"/>
    <property type="match status" value="1"/>
</dbReference>
<keyword evidence="2 4" id="KW-0808">Transferase</keyword>
<reference evidence="4" key="2">
    <citation type="journal article" date="2019" name="Genome Biol. Evol.">
        <title>Day and night: Metabolic profiles and evolutionary relationships of six axenic non-marine cyanobacteria.</title>
        <authorList>
            <person name="Will S.E."/>
            <person name="Henke P."/>
            <person name="Boedeker C."/>
            <person name="Huang S."/>
            <person name="Brinkmann H."/>
            <person name="Rohde M."/>
            <person name="Jarek M."/>
            <person name="Friedl T."/>
            <person name="Seufert S."/>
            <person name="Schumacher M."/>
            <person name="Overmann J."/>
            <person name="Neumann-Schaal M."/>
            <person name="Petersen J."/>
        </authorList>
    </citation>
    <scope>NUCLEOTIDE SEQUENCE [LARGE SCALE GENOMIC DNA]</scope>
    <source>
        <strain evidence="4">PCC 7102</strain>
    </source>
</reference>
<feature type="active site" description="Amidino-cysteine intermediate" evidence="3">
    <location>
        <position position="363"/>
    </location>
</feature>
<evidence type="ECO:0000313" key="4">
    <source>
        <dbReference type="EMBL" id="RUS95282.1"/>
    </source>
</evidence>
<evidence type="ECO:0000256" key="3">
    <source>
        <dbReference type="PIRSR" id="PIRSR633195-1"/>
    </source>
</evidence>
<dbReference type="PANTHER" id="PTHR10488">
    <property type="entry name" value="GLYCINE AMIDINOTRANSFERASE, MITOCHONDRIAL"/>
    <property type="match status" value="1"/>
</dbReference>
<sequence>METLLQLKPTPSLVSNQQLPVVNSYNEWDPLKEVIVGRVEGAAVPKLEPALETNSYPSNLWFFQKYGGQPFPQELIEAAAKELNEFCRILEAEGVTVRRPDVIDFTQPYKTPDFEANGFYAAMPRDILIVVGNEIIEAPMAWRSRFFEYRAYRSLMLDYLRRGAKWTTAPKPSMSDEFYDVDFATKPVEVRYALTEKGHFVSRDTEPSFDAADIVRFGRDLFVQRSHVTNNIGITWLKRNLGDKFRVHEINFPDLNPMHIDASLVPLRPGLALINPARPCIQTDLFKKAGWDLVEAAPSTLPDNWPMYMCSSWVCMNILSLDPETIVVEKQEQPMQKLLKDLGFKVIPVDFRHVYTFGGSFHCATCDVRREGQLEEYGFSNPVEDELEG</sequence>
<evidence type="ECO:0000256" key="2">
    <source>
        <dbReference type="ARBA" id="ARBA00022679"/>
    </source>
</evidence>
<keyword evidence="5" id="KW-1185">Reference proteome</keyword>
<comment type="similarity">
    <text evidence="1">Belongs to the amidinotransferase family.</text>
</comment>
<dbReference type="GO" id="GO:0006601">
    <property type="term" value="P:creatine biosynthetic process"/>
    <property type="evidence" value="ECO:0007669"/>
    <property type="project" value="TreeGrafter"/>
</dbReference>
<dbReference type="CDD" id="cd21136">
    <property type="entry name" value="amidinotransferase_AGAT-like"/>
    <property type="match status" value="1"/>
</dbReference>
<dbReference type="EMBL" id="RSCL01000042">
    <property type="protein sequence ID" value="RUS95282.1"/>
    <property type="molecule type" value="Genomic_DNA"/>
</dbReference>
<proteinExistence type="inferred from homology"/>
<feature type="active site" evidence="3">
    <location>
        <position position="210"/>
    </location>
</feature>
<dbReference type="Proteomes" id="UP000271624">
    <property type="component" value="Unassembled WGS sequence"/>
</dbReference>
<feature type="active site" evidence="3">
    <location>
        <position position="259"/>
    </location>
</feature>
<dbReference type="Gene3D" id="3.75.10.10">
    <property type="entry name" value="L-arginine/glycine Amidinotransferase, Chain A"/>
    <property type="match status" value="1"/>
</dbReference>
<dbReference type="SUPFAM" id="SSF55909">
    <property type="entry name" value="Pentein"/>
    <property type="match status" value="1"/>
</dbReference>
<name>A0A433UN80_9CYAN</name>
<dbReference type="GO" id="GO:0015068">
    <property type="term" value="F:glycine amidinotransferase activity"/>
    <property type="evidence" value="ECO:0007669"/>
    <property type="project" value="TreeGrafter"/>
</dbReference>
<accession>A0A433UN80</accession>
<dbReference type="AlphaFoldDB" id="A0A433UN80"/>
<evidence type="ECO:0000256" key="1">
    <source>
        <dbReference type="ARBA" id="ARBA00006943"/>
    </source>
</evidence>
<evidence type="ECO:0000313" key="5">
    <source>
        <dbReference type="Proteomes" id="UP000271624"/>
    </source>
</evidence>
<dbReference type="OrthoDB" id="258252at2"/>
<organism evidence="4 5">
    <name type="scientific">Dulcicalothrix desertica PCC 7102</name>
    <dbReference type="NCBI Taxonomy" id="232991"/>
    <lineage>
        <taxon>Bacteria</taxon>
        <taxon>Bacillati</taxon>
        <taxon>Cyanobacteriota</taxon>
        <taxon>Cyanophyceae</taxon>
        <taxon>Nostocales</taxon>
        <taxon>Calotrichaceae</taxon>
        <taxon>Dulcicalothrix</taxon>
    </lineage>
</organism>
<dbReference type="InterPro" id="IPR033195">
    <property type="entry name" value="AmidinoTrfase"/>
</dbReference>
<gene>
    <name evidence="4" type="ORF">DSM106972_090580</name>
</gene>
<protein>
    <submittedName>
        <fullName evidence="4">Amidinotransferase</fullName>
    </submittedName>
</protein>
<dbReference type="RefSeq" id="WP_127087017.1">
    <property type="nucleotide sequence ID" value="NZ_RSCL01000042.1"/>
</dbReference>